<dbReference type="RefSeq" id="WP_143777511.1">
    <property type="nucleotide sequence ID" value="NZ_VKKU01000002.1"/>
</dbReference>
<dbReference type="Gene3D" id="2.70.70.10">
    <property type="entry name" value="Glucose Permease (Domain IIA)"/>
    <property type="match status" value="1"/>
</dbReference>
<proteinExistence type="predicted"/>
<evidence type="ECO:0000256" key="2">
    <source>
        <dbReference type="SAM" id="SignalP"/>
    </source>
</evidence>
<dbReference type="Proteomes" id="UP000320160">
    <property type="component" value="Unassembled WGS sequence"/>
</dbReference>
<organism evidence="4 5">
    <name type="scientific">Sphingorhabdus contaminans</name>
    <dbReference type="NCBI Taxonomy" id="1343899"/>
    <lineage>
        <taxon>Bacteria</taxon>
        <taxon>Pseudomonadati</taxon>
        <taxon>Pseudomonadota</taxon>
        <taxon>Alphaproteobacteria</taxon>
        <taxon>Sphingomonadales</taxon>
        <taxon>Sphingomonadaceae</taxon>
        <taxon>Sphingorhabdus</taxon>
    </lineage>
</organism>
<feature type="chain" id="PRO_5022124599" evidence="2">
    <location>
        <begin position="26"/>
        <end position="309"/>
    </location>
</feature>
<feature type="signal peptide" evidence="2">
    <location>
        <begin position="1"/>
        <end position="25"/>
    </location>
</feature>
<dbReference type="EMBL" id="VKKU01000002">
    <property type="protein sequence ID" value="TSB02293.1"/>
    <property type="molecule type" value="Genomic_DNA"/>
</dbReference>
<evidence type="ECO:0000256" key="1">
    <source>
        <dbReference type="SAM" id="MobiDB-lite"/>
    </source>
</evidence>
<dbReference type="FunFam" id="2.70.70.10:FF:000019">
    <property type="entry name" value="M23 family peptidase"/>
    <property type="match status" value="1"/>
</dbReference>
<protein>
    <submittedName>
        <fullName evidence="4">Peptidoglycan DD-metalloendopeptidase family protein</fullName>
    </submittedName>
</protein>
<name>A0A553WC87_9SPHN</name>
<feature type="region of interest" description="Disordered" evidence="1">
    <location>
        <begin position="22"/>
        <end position="45"/>
    </location>
</feature>
<accession>A0A553WC87</accession>
<evidence type="ECO:0000313" key="5">
    <source>
        <dbReference type="Proteomes" id="UP000320160"/>
    </source>
</evidence>
<dbReference type="PANTHER" id="PTHR21666:SF285">
    <property type="entry name" value="M23 FAMILY METALLOPEPTIDASE"/>
    <property type="match status" value="1"/>
</dbReference>
<evidence type="ECO:0000313" key="4">
    <source>
        <dbReference type="EMBL" id="TSB02293.1"/>
    </source>
</evidence>
<dbReference type="OrthoDB" id="9815245at2"/>
<dbReference type="InterPro" id="IPR050570">
    <property type="entry name" value="Cell_wall_metabolism_enzyme"/>
</dbReference>
<dbReference type="PANTHER" id="PTHR21666">
    <property type="entry name" value="PEPTIDASE-RELATED"/>
    <property type="match status" value="1"/>
</dbReference>
<dbReference type="InterPro" id="IPR016047">
    <property type="entry name" value="M23ase_b-sheet_dom"/>
</dbReference>
<keyword evidence="2" id="KW-0732">Signal</keyword>
<dbReference type="CDD" id="cd12797">
    <property type="entry name" value="M23_peptidase"/>
    <property type="match status" value="1"/>
</dbReference>
<dbReference type="GO" id="GO:0004222">
    <property type="term" value="F:metalloendopeptidase activity"/>
    <property type="evidence" value="ECO:0007669"/>
    <property type="project" value="TreeGrafter"/>
</dbReference>
<sequence length="309" mass="32532">MRGRGSVIAVAFAALATCTATPPQASTPARNAPVTVGPTPAQAAPTHSVSIPVESQRPDFWFSAPAVQGGLVTARAPSGTRAVLFNGTELPLTAEGFFLIGFDRDAENSASLVALFSDGQRMEHYLSVAPGNWKIEHVAANPTGGAKTTEEFQARRGPELARINAARALRVNSDGWRQNFIRPVTGRISGLFGAQRIYNGTPGSYHSGMDIAAPSGTPFVAPADGVVTLAAVDEAFTLEGHLLMIDHGMGLNSAFLHCSELLVREGDVVKQGQIIGKVGATGRASGPHLHWGMKWNSARIDPRLVIPAI</sequence>
<keyword evidence="5" id="KW-1185">Reference proteome</keyword>
<gene>
    <name evidence="4" type="ORF">FOM92_14430</name>
</gene>
<reference evidence="4 5" key="1">
    <citation type="submission" date="2019-07" db="EMBL/GenBank/DDBJ databases">
        <authorList>
            <person name="Park M."/>
        </authorList>
    </citation>
    <scope>NUCLEOTIDE SEQUENCE [LARGE SCALE GENOMIC DNA]</scope>
    <source>
        <strain evidence="4 5">KCTC32445</strain>
    </source>
</reference>
<comment type="caution">
    <text evidence="4">The sequence shown here is derived from an EMBL/GenBank/DDBJ whole genome shotgun (WGS) entry which is preliminary data.</text>
</comment>
<feature type="domain" description="M23ase beta-sheet core" evidence="3">
    <location>
        <begin position="205"/>
        <end position="302"/>
    </location>
</feature>
<dbReference type="AlphaFoldDB" id="A0A553WC87"/>
<dbReference type="InterPro" id="IPR011055">
    <property type="entry name" value="Dup_hybrid_motif"/>
</dbReference>
<evidence type="ECO:0000259" key="3">
    <source>
        <dbReference type="Pfam" id="PF01551"/>
    </source>
</evidence>
<dbReference type="SUPFAM" id="SSF51261">
    <property type="entry name" value="Duplicated hybrid motif"/>
    <property type="match status" value="1"/>
</dbReference>
<dbReference type="Pfam" id="PF01551">
    <property type="entry name" value="Peptidase_M23"/>
    <property type="match status" value="1"/>
</dbReference>